<dbReference type="RefSeq" id="WP_249279562.1">
    <property type="nucleotide sequence ID" value="NZ_JACRSS010000001.1"/>
</dbReference>
<sequence>MKKKELWRLIKFSLCNQTAWLADLGIFTLTYQVLGWYYIGAKALSYTIGAFVSYTMNRRITFRSGRRYVSGTLAKFIAVNCVSIALSLGSMYVINDCLGWPVWAGYFLSILFSFSCNFLGNRFWVFREEAEK</sequence>
<dbReference type="PANTHER" id="PTHR38459">
    <property type="entry name" value="PROPHAGE BACTOPRENOL-LINKED GLUCOSE TRANSLOCASE HOMOLOG"/>
    <property type="match status" value="1"/>
</dbReference>
<evidence type="ECO:0000256" key="2">
    <source>
        <dbReference type="ARBA" id="ARBA00009399"/>
    </source>
</evidence>
<keyword evidence="3 6" id="KW-0812">Transmembrane</keyword>
<comment type="similarity">
    <text evidence="2">Belongs to the GtrA family.</text>
</comment>
<evidence type="ECO:0000256" key="4">
    <source>
        <dbReference type="ARBA" id="ARBA00022989"/>
    </source>
</evidence>
<organism evidence="8 9">
    <name type="scientific">Guopingia tenuis</name>
    <dbReference type="NCBI Taxonomy" id="2763656"/>
    <lineage>
        <taxon>Bacteria</taxon>
        <taxon>Bacillati</taxon>
        <taxon>Bacillota</taxon>
        <taxon>Clostridia</taxon>
        <taxon>Christensenellales</taxon>
        <taxon>Christensenellaceae</taxon>
        <taxon>Guopingia</taxon>
    </lineage>
</organism>
<dbReference type="PANTHER" id="PTHR38459:SF1">
    <property type="entry name" value="PROPHAGE BACTOPRENOL-LINKED GLUCOSE TRANSLOCASE HOMOLOG"/>
    <property type="match status" value="1"/>
</dbReference>
<feature type="transmembrane region" description="Helical" evidence="6">
    <location>
        <begin position="76"/>
        <end position="94"/>
    </location>
</feature>
<keyword evidence="9" id="KW-1185">Reference proteome</keyword>
<evidence type="ECO:0000256" key="6">
    <source>
        <dbReference type="SAM" id="Phobius"/>
    </source>
</evidence>
<evidence type="ECO:0000313" key="8">
    <source>
        <dbReference type="EMBL" id="MBC8537683.1"/>
    </source>
</evidence>
<feature type="transmembrane region" description="Helical" evidence="6">
    <location>
        <begin position="36"/>
        <end position="55"/>
    </location>
</feature>
<protein>
    <submittedName>
        <fullName evidence="8">GtrA family protein</fullName>
    </submittedName>
</protein>
<evidence type="ECO:0000256" key="5">
    <source>
        <dbReference type="ARBA" id="ARBA00023136"/>
    </source>
</evidence>
<comment type="caution">
    <text evidence="8">The sequence shown here is derived from an EMBL/GenBank/DDBJ whole genome shotgun (WGS) entry which is preliminary data.</text>
</comment>
<feature type="transmembrane region" description="Helical" evidence="6">
    <location>
        <begin position="100"/>
        <end position="120"/>
    </location>
</feature>
<dbReference type="GO" id="GO:0000271">
    <property type="term" value="P:polysaccharide biosynthetic process"/>
    <property type="evidence" value="ECO:0007669"/>
    <property type="project" value="InterPro"/>
</dbReference>
<evidence type="ECO:0000259" key="7">
    <source>
        <dbReference type="Pfam" id="PF04138"/>
    </source>
</evidence>
<dbReference type="InterPro" id="IPR051401">
    <property type="entry name" value="GtrA_CellWall_Glycosyl"/>
</dbReference>
<evidence type="ECO:0000256" key="1">
    <source>
        <dbReference type="ARBA" id="ARBA00004141"/>
    </source>
</evidence>
<name>A0A926DFG7_9FIRM</name>
<dbReference type="InterPro" id="IPR007267">
    <property type="entry name" value="GtrA_DPMS_TM"/>
</dbReference>
<dbReference type="GO" id="GO:0005886">
    <property type="term" value="C:plasma membrane"/>
    <property type="evidence" value="ECO:0007669"/>
    <property type="project" value="TreeGrafter"/>
</dbReference>
<accession>A0A926DFG7</accession>
<evidence type="ECO:0000256" key="3">
    <source>
        <dbReference type="ARBA" id="ARBA00022692"/>
    </source>
</evidence>
<dbReference type="AlphaFoldDB" id="A0A926DFG7"/>
<feature type="domain" description="GtrA/DPMS transmembrane" evidence="7">
    <location>
        <begin position="16"/>
        <end position="126"/>
    </location>
</feature>
<dbReference type="EMBL" id="JACRSS010000001">
    <property type="protein sequence ID" value="MBC8537683.1"/>
    <property type="molecule type" value="Genomic_DNA"/>
</dbReference>
<dbReference type="Pfam" id="PF04138">
    <property type="entry name" value="GtrA_DPMS_TM"/>
    <property type="match status" value="1"/>
</dbReference>
<keyword evidence="5 6" id="KW-0472">Membrane</keyword>
<comment type="subcellular location">
    <subcellularLocation>
        <location evidence="1">Membrane</location>
        <topology evidence="1">Multi-pass membrane protein</topology>
    </subcellularLocation>
</comment>
<gene>
    <name evidence="8" type="ORF">H8693_01900</name>
</gene>
<dbReference type="Proteomes" id="UP000617951">
    <property type="component" value="Unassembled WGS sequence"/>
</dbReference>
<reference evidence="8" key="1">
    <citation type="submission" date="2020-08" db="EMBL/GenBank/DDBJ databases">
        <title>Genome public.</title>
        <authorList>
            <person name="Liu C."/>
            <person name="Sun Q."/>
        </authorList>
    </citation>
    <scope>NUCLEOTIDE SEQUENCE</scope>
    <source>
        <strain evidence="8">NSJ-63</strain>
    </source>
</reference>
<keyword evidence="4 6" id="KW-1133">Transmembrane helix</keyword>
<proteinExistence type="inferred from homology"/>
<evidence type="ECO:0000313" key="9">
    <source>
        <dbReference type="Proteomes" id="UP000617951"/>
    </source>
</evidence>